<protein>
    <submittedName>
        <fullName evidence="1">DUF3987 domain-containing protein</fullName>
    </submittedName>
</protein>
<sequence>MQEFPFNAFPSSLLETIFDIEECTRAPGEMIALTLLSGLSLACQSLINVKITDTMKSPVSLYSFVIADSGERKTAVEKLLLKPFHEHDLRVLLQYEKQKKEHEVQSKIWSKKENALLKCIDKDTMKGLCTDKLSRQLEQLSAEKPVQPKAKRYIYNNVTPEALQFEMYTHSPQTGLITDEGANILSRRTMSDLGFMNSIWDDESFHVNRKTGPSFTIKNGRITLLVMVQKAIFYDFLKRKGEHARGSGLFARCFILYIDAKLSTQGQRFISRLSSPQSGKLENLNRFYQRMNELIEKSASQHGTGNQTCLSFEPSALAAWKEIHDEIESSIGPDREYANMNDFASKLPNNVARLAALLSYYTEGECAIKKEYVENAWLLCEWYMQQAIKVFGAQEGYYEALLLSWLRREYYETEMDHVRFNTIRNAGPNVLRKGKLLERVIERLEKEGAIDIVRSRRKARMVYAGRYFRNNPFTKNAAYKHYWPR</sequence>
<dbReference type="AlphaFoldDB" id="A0AAW4F4W7"/>
<evidence type="ECO:0000313" key="2">
    <source>
        <dbReference type="Proteomes" id="UP000655659"/>
    </source>
</evidence>
<accession>A0AAW4F4W7</accession>
<organism evidence="1 2">
    <name type="scientific">Escherichia coli</name>
    <dbReference type="NCBI Taxonomy" id="562"/>
    <lineage>
        <taxon>Bacteria</taxon>
        <taxon>Pseudomonadati</taxon>
        <taxon>Pseudomonadota</taxon>
        <taxon>Gammaproteobacteria</taxon>
        <taxon>Enterobacterales</taxon>
        <taxon>Enterobacteriaceae</taxon>
        <taxon>Escherichia</taxon>
    </lineage>
</organism>
<dbReference type="EMBL" id="JAETYU010000023">
    <property type="protein sequence ID" value="MBL6205030.1"/>
    <property type="molecule type" value="Genomic_DNA"/>
</dbReference>
<name>A0AAW4F4W7_ECOLX</name>
<evidence type="ECO:0000313" key="1">
    <source>
        <dbReference type="EMBL" id="MBL6205030.1"/>
    </source>
</evidence>
<dbReference type="Pfam" id="PF13148">
    <property type="entry name" value="DUF3987"/>
    <property type="match status" value="1"/>
</dbReference>
<comment type="caution">
    <text evidence="1">The sequence shown here is derived from an EMBL/GenBank/DDBJ whole genome shotgun (WGS) entry which is preliminary data.</text>
</comment>
<dbReference type="Proteomes" id="UP000655659">
    <property type="component" value="Unassembled WGS sequence"/>
</dbReference>
<gene>
    <name evidence="1" type="ORF">JNA68_17765</name>
</gene>
<dbReference type="InterPro" id="IPR025048">
    <property type="entry name" value="DUF3987"/>
</dbReference>
<reference evidence="1" key="1">
    <citation type="submission" date="2021-01" db="EMBL/GenBank/DDBJ databases">
        <title>Genomes of Escherichia coli STEC strains from raw meat-based diets for companion animals.</title>
        <authorList>
            <person name="Stevens M.J.A."/>
            <person name="Stephan R."/>
        </authorList>
    </citation>
    <scope>NUCLEOTIDE SEQUENCE</scope>
    <source>
        <strain evidence="1">ATC7-7</strain>
    </source>
</reference>
<proteinExistence type="predicted"/>
<dbReference type="RefSeq" id="WP_001154989.1">
    <property type="nucleotide sequence ID" value="NZ_AP021891.1"/>
</dbReference>